<feature type="domain" description="SnoaL-like" evidence="1">
    <location>
        <begin position="25"/>
        <end position="124"/>
    </location>
</feature>
<protein>
    <submittedName>
        <fullName evidence="2">SnoaL-like domain-containing protein</fullName>
    </submittedName>
</protein>
<dbReference type="Pfam" id="PF12680">
    <property type="entry name" value="SnoaL_2"/>
    <property type="match status" value="1"/>
</dbReference>
<dbReference type="AlphaFoldDB" id="A0A967EVK8"/>
<dbReference type="Proteomes" id="UP000761264">
    <property type="component" value="Unassembled WGS sequence"/>
</dbReference>
<keyword evidence="3" id="KW-1185">Reference proteome</keyword>
<organism evidence="2 3">
    <name type="scientific">Pelagibius litoralis</name>
    <dbReference type="NCBI Taxonomy" id="374515"/>
    <lineage>
        <taxon>Bacteria</taxon>
        <taxon>Pseudomonadati</taxon>
        <taxon>Pseudomonadota</taxon>
        <taxon>Alphaproteobacteria</taxon>
        <taxon>Rhodospirillales</taxon>
        <taxon>Rhodovibrionaceae</taxon>
        <taxon>Pelagibius</taxon>
    </lineage>
</organism>
<name>A0A967EVK8_9PROT</name>
<evidence type="ECO:0000313" key="2">
    <source>
        <dbReference type="EMBL" id="NIA68642.1"/>
    </source>
</evidence>
<gene>
    <name evidence="2" type="ORF">HBA54_08565</name>
</gene>
<sequence length="155" mass="17134">MTQTVDVFPSLSGLLRKAMGPAIRSDAQDFLSMCAEDIVFEFPYAPEAAVSRLDGKAALAAYLPKVSELIDIESMELRATYKDAESETFVIEFKCFGSSRLNDARYDQNYISVVQLRDGLIAHYKDYWNPLVVLRATGSDGDLSRILKGETGHAG</sequence>
<evidence type="ECO:0000313" key="3">
    <source>
        <dbReference type="Proteomes" id="UP000761264"/>
    </source>
</evidence>
<comment type="caution">
    <text evidence="2">The sequence shown here is derived from an EMBL/GenBank/DDBJ whole genome shotgun (WGS) entry which is preliminary data.</text>
</comment>
<evidence type="ECO:0000259" key="1">
    <source>
        <dbReference type="Pfam" id="PF12680"/>
    </source>
</evidence>
<dbReference type="RefSeq" id="WP_167223438.1">
    <property type="nucleotide sequence ID" value="NZ_JAAQPH010000005.1"/>
</dbReference>
<dbReference type="InterPro" id="IPR032710">
    <property type="entry name" value="NTF2-like_dom_sf"/>
</dbReference>
<proteinExistence type="predicted"/>
<dbReference type="SUPFAM" id="SSF54427">
    <property type="entry name" value="NTF2-like"/>
    <property type="match status" value="1"/>
</dbReference>
<dbReference type="Gene3D" id="3.10.450.50">
    <property type="match status" value="1"/>
</dbReference>
<accession>A0A967EVK8</accession>
<reference evidence="2" key="1">
    <citation type="submission" date="2020-03" db="EMBL/GenBank/DDBJ databases">
        <title>Genome of Pelagibius litoralis DSM 21314T.</title>
        <authorList>
            <person name="Wang G."/>
        </authorList>
    </citation>
    <scope>NUCLEOTIDE SEQUENCE</scope>
    <source>
        <strain evidence="2">DSM 21314</strain>
    </source>
</reference>
<dbReference type="InterPro" id="IPR037401">
    <property type="entry name" value="SnoaL-like"/>
</dbReference>
<dbReference type="EMBL" id="JAAQPH010000005">
    <property type="protein sequence ID" value="NIA68642.1"/>
    <property type="molecule type" value="Genomic_DNA"/>
</dbReference>